<organism evidence="2 3">
    <name type="scientific">Multifurca ochricompacta</name>
    <dbReference type="NCBI Taxonomy" id="376703"/>
    <lineage>
        <taxon>Eukaryota</taxon>
        <taxon>Fungi</taxon>
        <taxon>Dikarya</taxon>
        <taxon>Basidiomycota</taxon>
        <taxon>Agaricomycotina</taxon>
        <taxon>Agaricomycetes</taxon>
        <taxon>Russulales</taxon>
        <taxon>Russulaceae</taxon>
        <taxon>Multifurca</taxon>
    </lineage>
</organism>
<reference evidence="2" key="1">
    <citation type="journal article" date="2022" name="New Phytol.">
        <title>Evolutionary transition to the ectomycorrhizal habit in the genomes of a hyperdiverse lineage of mushroom-forming fungi.</title>
        <authorList>
            <person name="Looney B."/>
            <person name="Miyauchi S."/>
            <person name="Morin E."/>
            <person name="Drula E."/>
            <person name="Courty P.E."/>
            <person name="Kohler A."/>
            <person name="Kuo A."/>
            <person name="LaButti K."/>
            <person name="Pangilinan J."/>
            <person name="Lipzen A."/>
            <person name="Riley R."/>
            <person name="Andreopoulos W."/>
            <person name="He G."/>
            <person name="Johnson J."/>
            <person name="Nolan M."/>
            <person name="Tritt A."/>
            <person name="Barry K.W."/>
            <person name="Grigoriev I.V."/>
            <person name="Nagy L.G."/>
            <person name="Hibbett D."/>
            <person name="Henrissat B."/>
            <person name="Matheny P.B."/>
            <person name="Labbe J."/>
            <person name="Martin F.M."/>
        </authorList>
    </citation>
    <scope>NUCLEOTIDE SEQUENCE</scope>
    <source>
        <strain evidence="2">BPL690</strain>
    </source>
</reference>
<feature type="transmembrane region" description="Helical" evidence="1">
    <location>
        <begin position="136"/>
        <end position="157"/>
    </location>
</feature>
<gene>
    <name evidence="2" type="ORF">B0F90DRAFT_507046</name>
</gene>
<name>A0AAD4MBJ5_9AGAM</name>
<evidence type="ECO:0000313" key="3">
    <source>
        <dbReference type="Proteomes" id="UP001203297"/>
    </source>
</evidence>
<evidence type="ECO:0000313" key="2">
    <source>
        <dbReference type="EMBL" id="KAI0307015.1"/>
    </source>
</evidence>
<keyword evidence="1" id="KW-0812">Transmembrane</keyword>
<evidence type="ECO:0000256" key="1">
    <source>
        <dbReference type="SAM" id="Phobius"/>
    </source>
</evidence>
<comment type="caution">
    <text evidence="2">The sequence shown here is derived from an EMBL/GenBank/DDBJ whole genome shotgun (WGS) entry which is preliminary data.</text>
</comment>
<keyword evidence="3" id="KW-1185">Reference proteome</keyword>
<dbReference type="AlphaFoldDB" id="A0AAD4MBJ5"/>
<accession>A0AAD4MBJ5</accession>
<protein>
    <submittedName>
        <fullName evidence="2">Uncharacterized protein</fullName>
    </submittedName>
</protein>
<sequence>MVLDGLLSCVFFGVHYIYRERLQSVHPLSSTSFADFRAFIQEILLEWSDANLLATVFVAANVTFLSALPGITTFQRTACLASTLLSLLEIVTGFHHMWRHRIRANADIDDVFQYFGGDVGPGGCTYSNTTLLASALSVPIASLLWSVLCFTVAVSGYCLESISTGRKALLGLEIGILALSFPLTSLFFSFSSNEDEDEEDEDRN</sequence>
<keyword evidence="1" id="KW-1133">Transmembrane helix</keyword>
<proteinExistence type="predicted"/>
<keyword evidence="1" id="KW-0472">Membrane</keyword>
<feature type="transmembrane region" description="Helical" evidence="1">
    <location>
        <begin position="169"/>
        <end position="190"/>
    </location>
</feature>
<dbReference type="Proteomes" id="UP001203297">
    <property type="component" value="Unassembled WGS sequence"/>
</dbReference>
<feature type="transmembrane region" description="Helical" evidence="1">
    <location>
        <begin position="52"/>
        <end position="71"/>
    </location>
</feature>
<dbReference type="EMBL" id="WTXG01000002">
    <property type="protein sequence ID" value="KAI0307015.1"/>
    <property type="molecule type" value="Genomic_DNA"/>
</dbReference>